<dbReference type="PANTHER" id="PTHR42916:SF1">
    <property type="entry name" value="PROTEIN PHYLLO, CHLOROPLASTIC"/>
    <property type="match status" value="1"/>
</dbReference>
<keyword evidence="6" id="KW-0474">Menaquinone biosynthesis</keyword>
<dbReference type="InterPro" id="IPR012001">
    <property type="entry name" value="Thiamin_PyroP_enz_TPP-bd_dom"/>
</dbReference>
<dbReference type="Gene3D" id="3.40.50.970">
    <property type="match status" value="2"/>
</dbReference>
<evidence type="ECO:0000256" key="2">
    <source>
        <dbReference type="ARBA" id="ARBA00022723"/>
    </source>
</evidence>
<evidence type="ECO:0000256" key="6">
    <source>
        <dbReference type="HAMAP-Rule" id="MF_01659"/>
    </source>
</evidence>
<dbReference type="SUPFAM" id="SSF52518">
    <property type="entry name" value="Thiamin diphosphate-binding fold (THDP-binding)"/>
    <property type="match status" value="2"/>
</dbReference>
<evidence type="ECO:0000256" key="4">
    <source>
        <dbReference type="ARBA" id="ARBA00023052"/>
    </source>
</evidence>
<keyword evidence="10" id="KW-1185">Reference proteome</keyword>
<comment type="catalytic activity">
    <reaction evidence="6">
        <text>isochorismate + 2-oxoglutarate + H(+) = 5-enolpyruvoyl-6-hydroxy-2-succinyl-cyclohex-3-ene-1-carboxylate + CO2</text>
        <dbReference type="Rhea" id="RHEA:25593"/>
        <dbReference type="ChEBI" id="CHEBI:15378"/>
        <dbReference type="ChEBI" id="CHEBI:16526"/>
        <dbReference type="ChEBI" id="CHEBI:16810"/>
        <dbReference type="ChEBI" id="CHEBI:29780"/>
        <dbReference type="ChEBI" id="CHEBI:58818"/>
        <dbReference type="EC" id="2.2.1.9"/>
    </reaction>
</comment>
<dbReference type="STRING" id="52.CMC5_043570"/>
<comment type="function">
    <text evidence="6">Catalyzes the thiamine diphosphate-dependent decarboxylation of 2-oxoglutarate and the subsequent addition of the resulting succinic semialdehyde-thiamine pyrophosphate anion to isochorismate to yield 2-succinyl-5-enolpyruvyl-6-hydroxy-3-cyclohexene-1-carboxylate (SEPHCHC).</text>
</comment>
<keyword evidence="4 6" id="KW-0786">Thiamine pyrophosphate</keyword>
<dbReference type="CDD" id="cd07037">
    <property type="entry name" value="TPP_PYR_MenD"/>
    <property type="match status" value="1"/>
</dbReference>
<protein>
    <recommendedName>
        <fullName evidence="6">2-succinyl-5-enolpyruvyl-6-hydroxy-3-cyclohexene-1-carboxylate synthase</fullName>
        <shortName evidence="6">SEPHCHC synthase</shortName>
        <ecNumber evidence="6">2.2.1.9</ecNumber>
    </recommendedName>
    <alternativeName>
        <fullName evidence="6">Menaquinone biosynthesis protein MenD</fullName>
    </alternativeName>
</protein>
<evidence type="ECO:0000259" key="8">
    <source>
        <dbReference type="Pfam" id="PF02776"/>
    </source>
</evidence>
<comment type="pathway">
    <text evidence="6">Quinol/quinone metabolism; 1,4-dihydroxy-2-naphthoate biosynthesis; 1,4-dihydroxy-2-naphthoate from chorismate: step 2/7.</text>
</comment>
<dbReference type="GO" id="GO:0016829">
    <property type="term" value="F:lyase activity"/>
    <property type="evidence" value="ECO:0007669"/>
    <property type="project" value="UniProtKB-KW"/>
</dbReference>
<dbReference type="GO" id="GO:0030145">
    <property type="term" value="F:manganese ion binding"/>
    <property type="evidence" value="ECO:0007669"/>
    <property type="project" value="UniProtKB-UniRule"/>
</dbReference>
<dbReference type="GO" id="GO:0000287">
    <property type="term" value="F:magnesium ion binding"/>
    <property type="evidence" value="ECO:0007669"/>
    <property type="project" value="UniProtKB-UniRule"/>
</dbReference>
<organism evidence="9 10">
    <name type="scientific">Chondromyces crocatus</name>
    <dbReference type="NCBI Taxonomy" id="52"/>
    <lineage>
        <taxon>Bacteria</taxon>
        <taxon>Pseudomonadati</taxon>
        <taxon>Myxococcota</taxon>
        <taxon>Polyangia</taxon>
        <taxon>Polyangiales</taxon>
        <taxon>Polyangiaceae</taxon>
        <taxon>Chondromyces</taxon>
    </lineage>
</organism>
<dbReference type="RefSeq" id="WP_050432172.1">
    <property type="nucleotide sequence ID" value="NZ_CP012159.1"/>
</dbReference>
<dbReference type="EMBL" id="CP012159">
    <property type="protein sequence ID" value="AKT40204.1"/>
    <property type="molecule type" value="Genomic_DNA"/>
</dbReference>
<dbReference type="InterPro" id="IPR004433">
    <property type="entry name" value="MenaQ_synth_MenD"/>
</dbReference>
<dbReference type="UniPathway" id="UPA00079"/>
<evidence type="ECO:0000256" key="5">
    <source>
        <dbReference type="ARBA" id="ARBA00023211"/>
    </source>
</evidence>
<comment type="pathway">
    <text evidence="6">Quinol/quinone metabolism; menaquinone biosynthesis.</text>
</comment>
<dbReference type="Pfam" id="PF02776">
    <property type="entry name" value="TPP_enzyme_N"/>
    <property type="match status" value="1"/>
</dbReference>
<dbReference type="PIRSF" id="PIRSF004983">
    <property type="entry name" value="MenD"/>
    <property type="match status" value="1"/>
</dbReference>
<keyword evidence="1 6" id="KW-0808">Transferase</keyword>
<proteinExistence type="inferred from homology"/>
<sequence length="622" mass="63940">MSGSNLHMAWAELFVRAAVLAGVREAVICPGSRSTPLALAAAKEPGLRCHGIIDERMAAFFALGQARVSGRPTMFLCTSGTAGAHAFPALIEASQSFVPLLVVTADRPWELADVMAPQTIDQLKLFGGYVRHFAELGLPDPSPLALQAAARVAAQAVAASLGPTPGPVHVNARFRKPLEPVKVDGVEPWQAAWEALMRRGGPRVIGGRAGIDREALDALCERVSRAERGLLVCGPAPLAGAAVGEGGGLAGGVMPGRAVAAITALARRTGFPLLAEATSQVRFGGAVEGVVAPAAFDLMLRTPAFRATHAPDLILELWTPPTSAGYAAYLAEHGACPRFVISPHGWNDPTSAASALILADPVEVCEALVARLGERRPGRAAWSASFARAGEVVDALAAAAREDAALCEGAVVRSAVQACPAGSLLMIGNSRPVRDLDTYCVASEVPVGVLHQRGASGIDGLVAGAAGAAAVAGSTVTLVLGDVSLLHDVTSLGLAARVTARGGSEETSASLVIVVVQNDGGRIFEHLPIAERAPAELLEQCFTMPQDVDFAAAAAMFGVPFARVARQGDLDEALVEAHQRGGVSLIEAVVPPADGAVRAARLQDEVRRGIGALVSERGTAGA</sequence>
<evidence type="ECO:0000256" key="1">
    <source>
        <dbReference type="ARBA" id="ARBA00022679"/>
    </source>
</evidence>
<feature type="domain" description="Thiamine pyrophosphate enzyme TPP-binding" evidence="7">
    <location>
        <begin position="460"/>
        <end position="587"/>
    </location>
</feature>
<dbReference type="UniPathway" id="UPA01057">
    <property type="reaction ID" value="UER00164"/>
</dbReference>
<dbReference type="InterPro" id="IPR011766">
    <property type="entry name" value="TPP_enzyme_TPP-bd"/>
</dbReference>
<feature type="domain" description="Thiamine pyrophosphate enzyme N-terminal TPP-binding" evidence="8">
    <location>
        <begin position="10"/>
        <end position="124"/>
    </location>
</feature>
<keyword evidence="3 6" id="KW-0460">Magnesium</keyword>
<dbReference type="PATRIC" id="fig|52.7.peg.4802"/>
<dbReference type="PANTHER" id="PTHR42916">
    <property type="entry name" value="2-SUCCINYL-5-ENOLPYRUVYL-6-HYDROXY-3-CYCLOHEXENE-1-CARBOXYLATE SYNTHASE"/>
    <property type="match status" value="1"/>
</dbReference>
<reference evidence="9 10" key="1">
    <citation type="submission" date="2015-07" db="EMBL/GenBank/DDBJ databases">
        <title>Genome analysis of myxobacterium Chondromyces crocatus Cm c5 reveals a high potential for natural compound synthesis and the genetic basis for the loss of fruiting body formation.</title>
        <authorList>
            <person name="Zaburannyi N."/>
            <person name="Bunk B."/>
            <person name="Maier J."/>
            <person name="Overmann J."/>
            <person name="Mueller R."/>
        </authorList>
    </citation>
    <scope>NUCLEOTIDE SEQUENCE [LARGE SCALE GENOMIC DNA]</scope>
    <source>
        <strain evidence="9 10">Cm c5</strain>
    </source>
</reference>
<dbReference type="InterPro" id="IPR029061">
    <property type="entry name" value="THDP-binding"/>
</dbReference>
<accession>A0A0K1EH80</accession>
<dbReference type="Pfam" id="PF02775">
    <property type="entry name" value="TPP_enzyme_C"/>
    <property type="match status" value="1"/>
</dbReference>
<comment type="similarity">
    <text evidence="6">Belongs to the TPP enzyme family. MenD subfamily.</text>
</comment>
<dbReference type="OrthoDB" id="9791859at2"/>
<evidence type="ECO:0000259" key="7">
    <source>
        <dbReference type="Pfam" id="PF02775"/>
    </source>
</evidence>
<dbReference type="KEGG" id="ccro:CMC5_043570"/>
<keyword evidence="5 6" id="KW-0464">Manganese</keyword>
<dbReference type="HAMAP" id="MF_01659">
    <property type="entry name" value="MenD"/>
    <property type="match status" value="1"/>
</dbReference>
<evidence type="ECO:0000313" key="9">
    <source>
        <dbReference type="EMBL" id="AKT40204.1"/>
    </source>
</evidence>
<dbReference type="Gene3D" id="3.40.50.1220">
    <property type="entry name" value="TPP-binding domain"/>
    <property type="match status" value="1"/>
</dbReference>
<dbReference type="AlphaFoldDB" id="A0A0K1EH80"/>
<evidence type="ECO:0000313" key="10">
    <source>
        <dbReference type="Proteomes" id="UP000067626"/>
    </source>
</evidence>
<keyword evidence="9" id="KW-0456">Lyase</keyword>
<evidence type="ECO:0000256" key="3">
    <source>
        <dbReference type="ARBA" id="ARBA00022842"/>
    </source>
</evidence>
<comment type="cofactor">
    <cofactor evidence="6">
        <name>Mg(2+)</name>
        <dbReference type="ChEBI" id="CHEBI:18420"/>
    </cofactor>
    <cofactor evidence="6">
        <name>Mn(2+)</name>
        <dbReference type="ChEBI" id="CHEBI:29035"/>
    </cofactor>
</comment>
<comment type="cofactor">
    <cofactor evidence="6">
        <name>thiamine diphosphate</name>
        <dbReference type="ChEBI" id="CHEBI:58937"/>
    </cofactor>
    <text evidence="6">Binds 1 thiamine pyrophosphate per subunit.</text>
</comment>
<comment type="subunit">
    <text evidence="6">Homodimer.</text>
</comment>
<dbReference type="GO" id="GO:0009234">
    <property type="term" value="P:menaquinone biosynthetic process"/>
    <property type="evidence" value="ECO:0007669"/>
    <property type="project" value="UniProtKB-UniRule"/>
</dbReference>
<dbReference type="Proteomes" id="UP000067626">
    <property type="component" value="Chromosome"/>
</dbReference>
<dbReference type="NCBIfam" id="TIGR00173">
    <property type="entry name" value="menD"/>
    <property type="match status" value="1"/>
</dbReference>
<keyword evidence="2 6" id="KW-0479">Metal-binding</keyword>
<name>A0A0K1EH80_CHOCO</name>
<dbReference type="GO" id="GO:0030976">
    <property type="term" value="F:thiamine pyrophosphate binding"/>
    <property type="evidence" value="ECO:0007669"/>
    <property type="project" value="UniProtKB-UniRule"/>
</dbReference>
<dbReference type="GO" id="GO:0070204">
    <property type="term" value="F:2-succinyl-5-enolpyruvyl-6-hydroxy-3-cyclohexene-1-carboxylic-acid synthase activity"/>
    <property type="evidence" value="ECO:0007669"/>
    <property type="project" value="UniProtKB-UniRule"/>
</dbReference>
<gene>
    <name evidence="6 9" type="primary">menD</name>
    <name evidence="9" type="ORF">CMC5_043570</name>
</gene>
<dbReference type="EC" id="2.2.1.9" evidence="6"/>